<comment type="subcellular location">
    <subcellularLocation>
        <location evidence="1">Cytoplasm</location>
    </subcellularLocation>
</comment>
<dbReference type="Pfam" id="PF02954">
    <property type="entry name" value="HTH_8"/>
    <property type="match status" value="1"/>
</dbReference>
<evidence type="ECO:0000256" key="4">
    <source>
        <dbReference type="ARBA" id="ARBA00022553"/>
    </source>
</evidence>
<dbReference type="SUPFAM" id="SSF46689">
    <property type="entry name" value="Homeodomain-like"/>
    <property type="match status" value="1"/>
</dbReference>
<keyword evidence="6" id="KW-0067">ATP-binding</keyword>
<evidence type="ECO:0000256" key="10">
    <source>
        <dbReference type="ARBA" id="ARBA00023159"/>
    </source>
</evidence>
<dbReference type="PRINTS" id="PR01590">
    <property type="entry name" value="HTHFIS"/>
</dbReference>
<evidence type="ECO:0000313" key="15">
    <source>
        <dbReference type="Proteomes" id="UP000239458"/>
    </source>
</evidence>
<keyword evidence="11" id="KW-0804">Transcription</keyword>
<dbReference type="Proteomes" id="UP000239458">
    <property type="component" value="Unassembled WGS sequence"/>
</dbReference>
<keyword evidence="9" id="KW-0238">DNA-binding</keyword>
<dbReference type="RefSeq" id="WP_105229122.1">
    <property type="nucleotide sequence ID" value="NZ_PCQE01000035.1"/>
</dbReference>
<dbReference type="PROSITE" id="PS50045">
    <property type="entry name" value="SIGMA54_INTERACT_4"/>
    <property type="match status" value="1"/>
</dbReference>
<dbReference type="InterPro" id="IPR058031">
    <property type="entry name" value="AAA_lid_NorR"/>
</dbReference>
<dbReference type="EMBL" id="PCQE01000035">
    <property type="protein sequence ID" value="PRB99984.1"/>
    <property type="molecule type" value="Genomic_DNA"/>
</dbReference>
<dbReference type="Gene3D" id="1.10.10.60">
    <property type="entry name" value="Homeodomain-like"/>
    <property type="match status" value="1"/>
</dbReference>
<dbReference type="SUPFAM" id="SSF52540">
    <property type="entry name" value="P-loop containing nucleoside triphosphate hydrolases"/>
    <property type="match status" value="1"/>
</dbReference>
<keyword evidence="3" id="KW-0678">Repressor</keyword>
<evidence type="ECO:0000256" key="9">
    <source>
        <dbReference type="ARBA" id="ARBA00023125"/>
    </source>
</evidence>
<dbReference type="InterPro" id="IPR009057">
    <property type="entry name" value="Homeodomain-like_sf"/>
</dbReference>
<dbReference type="Gene3D" id="3.40.50.300">
    <property type="entry name" value="P-loop containing nucleotide triphosphate hydrolases"/>
    <property type="match status" value="1"/>
</dbReference>
<evidence type="ECO:0000256" key="2">
    <source>
        <dbReference type="ARBA" id="ARBA00022490"/>
    </source>
</evidence>
<feature type="region of interest" description="Disordered" evidence="12">
    <location>
        <begin position="499"/>
        <end position="521"/>
    </location>
</feature>
<dbReference type="PANTHER" id="PTHR32071">
    <property type="entry name" value="TRANSCRIPTIONAL REGULATORY PROTEIN"/>
    <property type="match status" value="1"/>
</dbReference>
<evidence type="ECO:0000256" key="7">
    <source>
        <dbReference type="ARBA" id="ARBA00023012"/>
    </source>
</evidence>
<protein>
    <submittedName>
        <fullName evidence="14">Sigma-54-dependent Fis family transcriptional regulator</fullName>
    </submittedName>
</protein>
<sequence>MPDTEALLRHLGELAQLTDGTRLQEGLVTTATQLAQCPLSYLFVLDDTGAGLNLAAAWCDGQLQAQAADSQPRNYMNEALLQYCLSQQQALNIPLLSNGLYQTDFLPAGEPGWRCLLCIPLHDVSQGLRGLLLVADRHARDLNSSSASLCHLGHFVLVQLGRLRRLQPAPTIQPKQANTSDQPVSNYGLLGNSPCMQGVRELISKVLDYPVSVLVTGETGTGKELVARAIHDNGARASKSFVAQNCASLPENLLESELFGYVRGAFTGADSHRPGLFDAANGGTLFLDEIGDMQLALQGKLLRVLQEGEVRPLGSNKTHKVDVRIIAATHHNLEELVEAGQFRRDLFYRLAYFPIELPPLRERGADVRALAEHFTATFCTTLQRPTCHWSPEALALLDSESFPGNVRQLKAQVERAVLLCERGELLPCHLDPRQAKQVVKPPTNLQQRLDQLERGLLLDCLRRNGGNQSQSARELQVSRRTFLNRLARLDIKPAEQDFRPVKKPTKPHFHDPMLRSKGISG</sequence>
<keyword evidence="8" id="KW-0805">Transcription regulation</keyword>
<dbReference type="Gene3D" id="1.10.8.60">
    <property type="match status" value="1"/>
</dbReference>
<dbReference type="GO" id="GO:0005737">
    <property type="term" value="C:cytoplasm"/>
    <property type="evidence" value="ECO:0007669"/>
    <property type="project" value="UniProtKB-SubCell"/>
</dbReference>
<evidence type="ECO:0000256" key="3">
    <source>
        <dbReference type="ARBA" id="ARBA00022491"/>
    </source>
</evidence>
<comment type="caution">
    <text evidence="14">The sequence shown here is derived from an EMBL/GenBank/DDBJ whole genome shotgun (WGS) entry which is preliminary data.</text>
</comment>
<dbReference type="GO" id="GO:0043565">
    <property type="term" value="F:sequence-specific DNA binding"/>
    <property type="evidence" value="ECO:0007669"/>
    <property type="project" value="InterPro"/>
</dbReference>
<dbReference type="InterPro" id="IPR002197">
    <property type="entry name" value="HTH_Fis"/>
</dbReference>
<dbReference type="PROSITE" id="PS00676">
    <property type="entry name" value="SIGMA54_INTERACT_2"/>
    <property type="match status" value="1"/>
</dbReference>
<reference evidence="14 15" key="1">
    <citation type="submission" date="2017-09" db="EMBL/GenBank/DDBJ databases">
        <title>Genomic, metabolic, and phenotypic characteristics of bacterial isolates from the natural microbiome of the model nematode Caenorhabditis elegans.</title>
        <authorList>
            <person name="Zimmermann J."/>
            <person name="Obeng N."/>
            <person name="Yang W."/>
            <person name="Obeng O."/>
            <person name="Kissoyan K."/>
            <person name="Pees B."/>
            <person name="Dirksen P."/>
            <person name="Hoppner M."/>
            <person name="Franke A."/>
            <person name="Rosenstiel P."/>
            <person name="Leippe M."/>
            <person name="Dierking K."/>
            <person name="Kaleta C."/>
            <person name="Schulenburg H."/>
        </authorList>
    </citation>
    <scope>NUCLEOTIDE SEQUENCE [LARGE SCALE GENOMIC DNA]</scope>
    <source>
        <strain evidence="14 15">MYb184</strain>
    </source>
</reference>
<dbReference type="InterPro" id="IPR025662">
    <property type="entry name" value="Sigma_54_int_dom_ATP-bd_1"/>
</dbReference>
<feature type="domain" description="Sigma-54 factor interaction" evidence="13">
    <location>
        <begin position="189"/>
        <end position="418"/>
    </location>
</feature>
<dbReference type="InterPro" id="IPR003593">
    <property type="entry name" value="AAA+_ATPase"/>
</dbReference>
<accession>A0A2S9DLH1</accession>
<dbReference type="AlphaFoldDB" id="A0A2S9DLH1"/>
<keyword evidence="5" id="KW-0547">Nucleotide-binding</keyword>
<dbReference type="PANTHER" id="PTHR32071:SF95">
    <property type="entry name" value="DNA-BINDING TRANSCRIPTIONAL REGULATOR NTRC"/>
    <property type="match status" value="1"/>
</dbReference>
<dbReference type="Pfam" id="PF00158">
    <property type="entry name" value="Sigma54_activat"/>
    <property type="match status" value="1"/>
</dbReference>
<dbReference type="SUPFAM" id="SSF55781">
    <property type="entry name" value="GAF domain-like"/>
    <property type="match status" value="1"/>
</dbReference>
<organism evidence="14 15">
    <name type="scientific">Pseudomonas cedrina</name>
    <dbReference type="NCBI Taxonomy" id="651740"/>
    <lineage>
        <taxon>Bacteria</taxon>
        <taxon>Pseudomonadati</taxon>
        <taxon>Pseudomonadota</taxon>
        <taxon>Gammaproteobacteria</taxon>
        <taxon>Pseudomonadales</taxon>
        <taxon>Pseudomonadaceae</taxon>
        <taxon>Pseudomonas</taxon>
    </lineage>
</organism>
<evidence type="ECO:0000256" key="6">
    <source>
        <dbReference type="ARBA" id="ARBA00022840"/>
    </source>
</evidence>
<dbReference type="GO" id="GO:0000160">
    <property type="term" value="P:phosphorelay signal transduction system"/>
    <property type="evidence" value="ECO:0007669"/>
    <property type="project" value="UniProtKB-KW"/>
</dbReference>
<dbReference type="InterPro" id="IPR027417">
    <property type="entry name" value="P-loop_NTPase"/>
</dbReference>
<dbReference type="InterPro" id="IPR025944">
    <property type="entry name" value="Sigma_54_int_dom_CS"/>
</dbReference>
<gene>
    <name evidence="14" type="ORF">CQ006_18890</name>
</gene>
<dbReference type="SMART" id="SM00382">
    <property type="entry name" value="AAA"/>
    <property type="match status" value="1"/>
</dbReference>
<name>A0A2S9DLH1_PSECE</name>
<proteinExistence type="predicted"/>
<evidence type="ECO:0000256" key="11">
    <source>
        <dbReference type="ARBA" id="ARBA00023163"/>
    </source>
</evidence>
<evidence type="ECO:0000256" key="8">
    <source>
        <dbReference type="ARBA" id="ARBA00023015"/>
    </source>
</evidence>
<dbReference type="CDD" id="cd00009">
    <property type="entry name" value="AAA"/>
    <property type="match status" value="1"/>
</dbReference>
<evidence type="ECO:0000313" key="14">
    <source>
        <dbReference type="EMBL" id="PRB99984.1"/>
    </source>
</evidence>
<dbReference type="InterPro" id="IPR002078">
    <property type="entry name" value="Sigma_54_int"/>
</dbReference>
<dbReference type="PROSITE" id="PS00675">
    <property type="entry name" value="SIGMA54_INTERACT_1"/>
    <property type="match status" value="1"/>
</dbReference>
<keyword evidence="7" id="KW-0902">Two-component regulatory system</keyword>
<evidence type="ECO:0000259" key="13">
    <source>
        <dbReference type="PROSITE" id="PS50045"/>
    </source>
</evidence>
<dbReference type="GO" id="GO:0005524">
    <property type="term" value="F:ATP binding"/>
    <property type="evidence" value="ECO:0007669"/>
    <property type="project" value="UniProtKB-KW"/>
</dbReference>
<dbReference type="PROSITE" id="PS00688">
    <property type="entry name" value="SIGMA54_INTERACT_3"/>
    <property type="match status" value="1"/>
</dbReference>
<evidence type="ECO:0000256" key="12">
    <source>
        <dbReference type="SAM" id="MobiDB-lite"/>
    </source>
</evidence>
<evidence type="ECO:0000256" key="1">
    <source>
        <dbReference type="ARBA" id="ARBA00004496"/>
    </source>
</evidence>
<evidence type="ECO:0000256" key="5">
    <source>
        <dbReference type="ARBA" id="ARBA00022741"/>
    </source>
</evidence>
<dbReference type="Pfam" id="PF25601">
    <property type="entry name" value="AAA_lid_14"/>
    <property type="match status" value="1"/>
</dbReference>
<keyword evidence="4" id="KW-0597">Phosphoprotein</keyword>
<dbReference type="GO" id="GO:0006355">
    <property type="term" value="P:regulation of DNA-templated transcription"/>
    <property type="evidence" value="ECO:0007669"/>
    <property type="project" value="InterPro"/>
</dbReference>
<dbReference type="InterPro" id="IPR029016">
    <property type="entry name" value="GAF-like_dom_sf"/>
</dbReference>
<keyword evidence="2" id="KW-0963">Cytoplasm</keyword>
<dbReference type="FunFam" id="3.40.50.300:FF:000006">
    <property type="entry name" value="DNA-binding transcriptional regulator NtrC"/>
    <property type="match status" value="1"/>
</dbReference>
<keyword evidence="10" id="KW-0010">Activator</keyword>
<dbReference type="InterPro" id="IPR025943">
    <property type="entry name" value="Sigma_54_int_dom_ATP-bd_2"/>
</dbReference>
<dbReference type="Gene3D" id="3.30.450.40">
    <property type="match status" value="1"/>
</dbReference>